<reference evidence="1 2" key="1">
    <citation type="submission" date="2016-09" db="EMBL/GenBank/DDBJ databases">
        <title>Acidihalobacter prosperus V6 (DSM14174).</title>
        <authorList>
            <person name="Khaleque H.N."/>
            <person name="Ramsay J.P."/>
            <person name="Murphy R.J.T."/>
            <person name="Kaksonen A.H."/>
            <person name="Boxall N.J."/>
            <person name="Watkin E.L.J."/>
        </authorList>
    </citation>
    <scope>NUCLEOTIDE SEQUENCE [LARGE SCALE GENOMIC DNA]</scope>
    <source>
        <strain evidence="1 2">V6</strain>
    </source>
</reference>
<sequence length="228" mass="24977">MSSQHTAPSYLRYVDRLEMAVLSRHEAVQRVFGSELFALTSLMGPLSDGPAWPSDASWVVLEHGDCSCIVSDGLSDPWVERNRPDTGLGLEVFVESPDAPFSPDDPMAISDTWMFPMTAEVSHTLAAYPRLCRKLLDGEVLSYRFNIEHIKDGRGLVGALLHVPESLAEGLVTDMGKVSLVAATLLTTEELRWLRGRGEDGRNELLAMLNDAGVGSQSRPDRPSVVEV</sequence>
<evidence type="ECO:0000313" key="1">
    <source>
        <dbReference type="EMBL" id="AOV16076.1"/>
    </source>
</evidence>
<protein>
    <submittedName>
        <fullName evidence="1">Uncharacterized protein</fullName>
    </submittedName>
</protein>
<dbReference type="AlphaFoldDB" id="A0A1D8K546"/>
<organism evidence="1 2">
    <name type="scientific">Acidihalobacter aeolianus</name>
    <dbReference type="NCBI Taxonomy" id="2792603"/>
    <lineage>
        <taxon>Bacteria</taxon>
        <taxon>Pseudomonadati</taxon>
        <taxon>Pseudomonadota</taxon>
        <taxon>Gammaproteobacteria</taxon>
        <taxon>Chromatiales</taxon>
        <taxon>Ectothiorhodospiraceae</taxon>
        <taxon>Acidihalobacter</taxon>
    </lineage>
</organism>
<gene>
    <name evidence="1" type="ORF">BJI67_02430</name>
</gene>
<accession>A0A1D8K546</accession>
<dbReference type="RefSeq" id="WP_070071672.1">
    <property type="nucleotide sequence ID" value="NZ_CP017448.1"/>
</dbReference>
<dbReference type="EMBL" id="CP017448">
    <property type="protein sequence ID" value="AOV16076.1"/>
    <property type="molecule type" value="Genomic_DNA"/>
</dbReference>
<name>A0A1D8K546_9GAMM</name>
<keyword evidence="2" id="KW-1185">Reference proteome</keyword>
<dbReference type="Proteomes" id="UP000095342">
    <property type="component" value="Chromosome"/>
</dbReference>
<evidence type="ECO:0000313" key="2">
    <source>
        <dbReference type="Proteomes" id="UP000095342"/>
    </source>
</evidence>
<proteinExistence type="predicted"/>
<dbReference type="KEGG" id="aaeo:BJI67_02430"/>